<evidence type="ECO:0000313" key="3">
    <source>
        <dbReference type="Proteomes" id="UP001219525"/>
    </source>
</evidence>
<reference evidence="2" key="1">
    <citation type="submission" date="2023-03" db="EMBL/GenBank/DDBJ databases">
        <title>Massive genome expansion in bonnet fungi (Mycena s.s.) driven by repeated elements and novel gene families across ecological guilds.</title>
        <authorList>
            <consortium name="Lawrence Berkeley National Laboratory"/>
            <person name="Harder C.B."/>
            <person name="Miyauchi S."/>
            <person name="Viragh M."/>
            <person name="Kuo A."/>
            <person name="Thoen E."/>
            <person name="Andreopoulos B."/>
            <person name="Lu D."/>
            <person name="Skrede I."/>
            <person name="Drula E."/>
            <person name="Henrissat B."/>
            <person name="Morin E."/>
            <person name="Kohler A."/>
            <person name="Barry K."/>
            <person name="LaButti K."/>
            <person name="Morin E."/>
            <person name="Salamov A."/>
            <person name="Lipzen A."/>
            <person name="Mereny Z."/>
            <person name="Hegedus B."/>
            <person name="Baldrian P."/>
            <person name="Stursova M."/>
            <person name="Weitz H."/>
            <person name="Taylor A."/>
            <person name="Grigoriev I.V."/>
            <person name="Nagy L.G."/>
            <person name="Martin F."/>
            <person name="Kauserud H."/>
        </authorList>
    </citation>
    <scope>NUCLEOTIDE SEQUENCE</scope>
    <source>
        <strain evidence="2">9144</strain>
    </source>
</reference>
<organism evidence="2 3">
    <name type="scientific">Mycena pura</name>
    <dbReference type="NCBI Taxonomy" id="153505"/>
    <lineage>
        <taxon>Eukaryota</taxon>
        <taxon>Fungi</taxon>
        <taxon>Dikarya</taxon>
        <taxon>Basidiomycota</taxon>
        <taxon>Agaricomycotina</taxon>
        <taxon>Agaricomycetes</taxon>
        <taxon>Agaricomycetidae</taxon>
        <taxon>Agaricales</taxon>
        <taxon>Marasmiineae</taxon>
        <taxon>Mycenaceae</taxon>
        <taxon>Mycena</taxon>
    </lineage>
</organism>
<dbReference type="EMBL" id="JARJCW010000029">
    <property type="protein sequence ID" value="KAJ7210130.1"/>
    <property type="molecule type" value="Genomic_DNA"/>
</dbReference>
<evidence type="ECO:0000259" key="1">
    <source>
        <dbReference type="Pfam" id="PF12770"/>
    </source>
</evidence>
<dbReference type="InterPro" id="IPR024983">
    <property type="entry name" value="CHAT_dom"/>
</dbReference>
<proteinExistence type="predicted"/>
<dbReference type="AlphaFoldDB" id="A0AAD6VDU5"/>
<dbReference type="Pfam" id="PF12770">
    <property type="entry name" value="CHAT"/>
    <property type="match status" value="1"/>
</dbReference>
<dbReference type="Proteomes" id="UP001219525">
    <property type="component" value="Unassembled WGS sequence"/>
</dbReference>
<evidence type="ECO:0000313" key="2">
    <source>
        <dbReference type="EMBL" id="KAJ7210130.1"/>
    </source>
</evidence>
<sequence length="1051" mass="116781">MHEKILFLPVSDLNRGRLLNLLGDMCLKQWETSQVMDDLNQAVYAYEDALRDDPTNVTYLGDLGSSLRLRFLQLGEVNDIDKAVLLQKEMVHLTMDGDPNKARMLTDLGTCLQIRFEQLGDSNDINTAVSQHQDALHLSPDGHPVKRIILGNLGNSLLARFEKLGDLADLGESVSKQEEVVCMTSHGHPDRPRALSQLGNSLGTRFEYLDDVRDLNECISYQQEAVHLTPDHHPEKPDYLSNLGTFLGSRFDRLGDIGDLNESISTLQKAVYLTADGHPHKPPMLNNLGNSFQRRFQRFGDLHDLNESILKLGEVVRLTPDGHPDKHRSLNNLGIALRNRFERLGDLDDLHESVLKHEDTVRLIPDGHPNKADMLTNLGISLNSRFEQLGSLEDLNRCISKQEEAVQITPGNHSKKLNMLNNLGNSLQSRFKRLGDHCDLDDSILRQRDAMNLTPEGHADKAGRQEGLGNALLHRFAQFRDPHDLEETIHQYTSAAHSTTSPAHKRFHAAWIWALSAHITQHPSLLQAYHVALDLLPEVAWLGLSINDRHHQIIEAGGVVRAAAATAITFGQLEKAVEWLEQGRSIIWGQLVNLRTPVDDLKQKHPELAEEFVLISAHLESTTNRGSDLQPTDPGTQKSLQSIAQQAHENAQKRVVLLNKIRELEGFQHFLLPKTMSELSPAAQKGPVIFLNVGKTSCDALLLLPGLNVLHEPLPEFTPMHVETLTKSFNRLVPYMGRGDIERLHGQREGGSQGLEDDFAHILSELWLRLVKPILDGLAITTPQNDNLPRIWWCPTGPLTSLPIHAAGLYGNADTFGSKLSDFAISSYTPSLAALIQGFRPMASSLSPHDHQLLAVAQPFAIGQNRLPGTLEEINRIQQCAKDKLPVLPLIGDEATIARVEEGMKKSTWVHFACHGVQNVHTPTESALLLAGSSQLTLSRIIQLNLPHANFAFLSACQSATGDRKLQEESVHLAAGMLLAGYRGVIATMWSIMDNDAPQVASDVYEHLFRTSPPDSTRAAEALHFATRNYREGPGGNKSFFHWVPFIHVGV</sequence>
<dbReference type="InterPro" id="IPR011990">
    <property type="entry name" value="TPR-like_helical_dom_sf"/>
</dbReference>
<dbReference type="SUPFAM" id="SSF48452">
    <property type="entry name" value="TPR-like"/>
    <property type="match status" value="1"/>
</dbReference>
<keyword evidence="3" id="KW-1185">Reference proteome</keyword>
<name>A0AAD6VDU5_9AGAR</name>
<dbReference type="Gene3D" id="1.25.40.10">
    <property type="entry name" value="Tetratricopeptide repeat domain"/>
    <property type="match status" value="3"/>
</dbReference>
<gene>
    <name evidence="2" type="ORF">GGX14DRAFT_363963</name>
</gene>
<accession>A0AAD6VDU5</accession>
<comment type="caution">
    <text evidence="2">The sequence shown here is derived from an EMBL/GenBank/DDBJ whole genome shotgun (WGS) entry which is preliminary data.</text>
</comment>
<feature type="domain" description="CHAT" evidence="1">
    <location>
        <begin position="763"/>
        <end position="1050"/>
    </location>
</feature>
<dbReference type="PANTHER" id="PTHR19959:SF119">
    <property type="entry name" value="FUNGAL LIPASE-LIKE DOMAIN-CONTAINING PROTEIN"/>
    <property type="match status" value="1"/>
</dbReference>
<dbReference type="PANTHER" id="PTHR19959">
    <property type="entry name" value="KINESIN LIGHT CHAIN"/>
    <property type="match status" value="1"/>
</dbReference>
<protein>
    <submittedName>
        <fullName evidence="2">CHAT domain-containing protein</fullName>
    </submittedName>
</protein>